<name>A0ABD5XPU6_9EURY</name>
<proteinExistence type="predicted"/>
<dbReference type="EMBL" id="JBHSZG010000001">
    <property type="protein sequence ID" value="MFC7136666.1"/>
    <property type="molecule type" value="Genomic_DNA"/>
</dbReference>
<dbReference type="Proteomes" id="UP001596368">
    <property type="component" value="Unassembled WGS sequence"/>
</dbReference>
<feature type="compositionally biased region" description="Gly residues" evidence="1">
    <location>
        <begin position="218"/>
        <end position="232"/>
    </location>
</feature>
<keyword evidence="3" id="KW-1185">Reference proteome</keyword>
<evidence type="ECO:0000313" key="3">
    <source>
        <dbReference type="Proteomes" id="UP001596368"/>
    </source>
</evidence>
<dbReference type="Pfam" id="PF13668">
    <property type="entry name" value="Ferritin_2"/>
    <property type="match status" value="1"/>
</dbReference>
<dbReference type="AlphaFoldDB" id="A0ABD5XPU6"/>
<accession>A0ABD5XPU6</accession>
<dbReference type="SUPFAM" id="SSF47240">
    <property type="entry name" value="Ferritin-like"/>
    <property type="match status" value="1"/>
</dbReference>
<gene>
    <name evidence="2" type="ORF">ACFQRB_09490</name>
</gene>
<sequence length="238" mass="24475">MFGGGTGLTLAQEDDDEGEGTGADEAGADVDVLNYALALEHLEDAFYVEVLDTFDEADFVDAEALQSFDEETRQDAYGFVETVGEHESAHVEVLTGAVEELGGDPAQPASYDFGVESVGDALALGQVLENTGVAAYAGAAPSIENPDLLAAALSIHSVEARHAAYLNELNGDSPFPDAFDPASSQEEVLEAISGFIVEDDGEEESDDGDESESDGGTEEGGTGTPAGDGASDGGTEEP</sequence>
<feature type="compositionally biased region" description="Acidic residues" evidence="1">
    <location>
        <begin position="197"/>
        <end position="217"/>
    </location>
</feature>
<dbReference type="CDD" id="cd00657">
    <property type="entry name" value="Ferritin_like"/>
    <property type="match status" value="1"/>
</dbReference>
<organism evidence="2 3">
    <name type="scientific">Halobaculum litoreum</name>
    <dbReference type="NCBI Taxonomy" id="3031998"/>
    <lineage>
        <taxon>Archaea</taxon>
        <taxon>Methanobacteriati</taxon>
        <taxon>Methanobacteriota</taxon>
        <taxon>Stenosarchaea group</taxon>
        <taxon>Halobacteria</taxon>
        <taxon>Halobacteriales</taxon>
        <taxon>Haloferacaceae</taxon>
        <taxon>Halobaculum</taxon>
    </lineage>
</organism>
<reference evidence="2 3" key="1">
    <citation type="journal article" date="2019" name="Int. J. Syst. Evol. Microbiol.">
        <title>The Global Catalogue of Microorganisms (GCM) 10K type strain sequencing project: providing services to taxonomists for standard genome sequencing and annotation.</title>
        <authorList>
            <consortium name="The Broad Institute Genomics Platform"/>
            <consortium name="The Broad Institute Genome Sequencing Center for Infectious Disease"/>
            <person name="Wu L."/>
            <person name="Ma J."/>
        </authorList>
    </citation>
    <scope>NUCLEOTIDE SEQUENCE [LARGE SCALE GENOMIC DNA]</scope>
    <source>
        <strain evidence="2 3">DT92</strain>
    </source>
</reference>
<feature type="region of interest" description="Disordered" evidence="1">
    <location>
        <begin position="192"/>
        <end position="238"/>
    </location>
</feature>
<evidence type="ECO:0000256" key="1">
    <source>
        <dbReference type="SAM" id="MobiDB-lite"/>
    </source>
</evidence>
<evidence type="ECO:0000313" key="2">
    <source>
        <dbReference type="EMBL" id="MFC7136666.1"/>
    </source>
</evidence>
<dbReference type="Gene3D" id="1.20.1260.10">
    <property type="match status" value="1"/>
</dbReference>
<dbReference type="InterPro" id="IPR012347">
    <property type="entry name" value="Ferritin-like"/>
</dbReference>
<protein>
    <submittedName>
        <fullName evidence="2">Ferritin-like domain-containing protein</fullName>
    </submittedName>
</protein>
<comment type="caution">
    <text evidence="2">The sequence shown here is derived from an EMBL/GenBank/DDBJ whole genome shotgun (WGS) entry which is preliminary data.</text>
</comment>
<dbReference type="InterPro" id="IPR009078">
    <property type="entry name" value="Ferritin-like_SF"/>
</dbReference>
<feature type="region of interest" description="Disordered" evidence="1">
    <location>
        <begin position="1"/>
        <end position="26"/>
    </location>
</feature>